<dbReference type="InterPro" id="IPR013783">
    <property type="entry name" value="Ig-like_fold"/>
</dbReference>
<name>A0A382FID9_9ZZZZ</name>
<accession>A0A382FID9</accession>
<evidence type="ECO:0000259" key="1">
    <source>
        <dbReference type="SMART" id="SM01066"/>
    </source>
</evidence>
<feature type="non-terminal residue" evidence="2">
    <location>
        <position position="1"/>
    </location>
</feature>
<dbReference type="InterPro" id="IPR005085">
    <property type="entry name" value="CBM25"/>
</dbReference>
<reference evidence="2" key="1">
    <citation type="submission" date="2018-05" db="EMBL/GenBank/DDBJ databases">
        <authorList>
            <person name="Lanie J.A."/>
            <person name="Ng W.-L."/>
            <person name="Kazmierczak K.M."/>
            <person name="Andrzejewski T.M."/>
            <person name="Davidsen T.M."/>
            <person name="Wayne K.J."/>
            <person name="Tettelin H."/>
            <person name="Glass J.I."/>
            <person name="Rusch D."/>
            <person name="Podicherti R."/>
            <person name="Tsui H.-C.T."/>
            <person name="Winkler M.E."/>
        </authorList>
    </citation>
    <scope>NUCLEOTIDE SEQUENCE</scope>
</reference>
<dbReference type="EMBL" id="UINC01050138">
    <property type="protein sequence ID" value="SVB62750.1"/>
    <property type="molecule type" value="Genomic_DNA"/>
</dbReference>
<dbReference type="GO" id="GO:2001070">
    <property type="term" value="F:starch binding"/>
    <property type="evidence" value="ECO:0007669"/>
    <property type="project" value="InterPro"/>
</dbReference>
<feature type="domain" description="Carbohydrate binding module family 25" evidence="1">
    <location>
        <begin position="31"/>
        <end position="119"/>
    </location>
</feature>
<dbReference type="AlphaFoldDB" id="A0A382FID9"/>
<organism evidence="2">
    <name type="scientific">marine metagenome</name>
    <dbReference type="NCBI Taxonomy" id="408172"/>
    <lineage>
        <taxon>unclassified sequences</taxon>
        <taxon>metagenomes</taxon>
        <taxon>ecological metagenomes</taxon>
    </lineage>
</organism>
<dbReference type="Gene3D" id="2.60.40.10">
    <property type="entry name" value="Immunoglobulins"/>
    <property type="match status" value="1"/>
</dbReference>
<gene>
    <name evidence="2" type="ORF">METZ01_LOCUS215604</name>
</gene>
<dbReference type="SMART" id="SM01066">
    <property type="entry name" value="CBM_25"/>
    <property type="match status" value="1"/>
</dbReference>
<protein>
    <recommendedName>
        <fullName evidence="1">Carbohydrate binding module family 25 domain-containing protein</fullName>
    </recommendedName>
</protein>
<dbReference type="Pfam" id="PF16760">
    <property type="entry name" value="CBM53"/>
    <property type="match status" value="1"/>
</dbReference>
<proteinExistence type="predicted"/>
<evidence type="ECO:0000313" key="2">
    <source>
        <dbReference type="EMBL" id="SVB62750.1"/>
    </source>
</evidence>
<feature type="non-terminal residue" evidence="2">
    <location>
        <position position="137"/>
    </location>
</feature>
<sequence>VKFYSIIFTVLLNVLSAQNVVFWEPEIPVPGGDITIYYNTIEGALPDDTAPVYIHLGYNGWQDTDDYEMSYAPDVGNGWWQYEYEISEDAETIDFVFTDLEGSWDNNGGMGLDWHISLSYYWSPFSPNPNDTVSIFL</sequence>